<keyword evidence="4" id="KW-0862">Zinc</keyword>
<dbReference type="STRING" id="1095630.A0A2J6T748"/>
<evidence type="ECO:0000256" key="1">
    <source>
        <dbReference type="ARBA" id="ARBA00022723"/>
    </source>
</evidence>
<feature type="domain" description="C2H2-type" evidence="6">
    <location>
        <begin position="162"/>
        <end position="186"/>
    </location>
</feature>
<dbReference type="GeneID" id="36582994"/>
<keyword evidence="8" id="KW-1185">Reference proteome</keyword>
<gene>
    <name evidence="7" type="ORF">K444DRAFT_530585</name>
</gene>
<dbReference type="InterPro" id="IPR013087">
    <property type="entry name" value="Znf_C2H2_type"/>
</dbReference>
<accession>A0A2J6T748</accession>
<evidence type="ECO:0000256" key="2">
    <source>
        <dbReference type="ARBA" id="ARBA00022737"/>
    </source>
</evidence>
<sequence length="243" mass="27897">MAYCNPCNRTFPHWEAYNQHIQNSPAHRSYEVHECQLCDRDFYSEQSRHQHYSSSHRSRYCVDCKRVFMNENNLMQHLHSRTHVGASIQCPWCKVGFATASGVTIHLESGTCTASGLNRQKINHMVHKLDRNNVITRPMITLPGYANVETIATERAWNGQAYECYLCTRQFTSLNGLNNHIKSPVHEQNLYRCPNLSCRREYKLLSGLVQHVESESCGVMRFGMVQSQARSGIQNMVGRMIAG</sequence>
<keyword evidence="3 5" id="KW-0863">Zinc-finger</keyword>
<evidence type="ECO:0000313" key="8">
    <source>
        <dbReference type="Proteomes" id="UP000235371"/>
    </source>
</evidence>
<dbReference type="GO" id="GO:0008270">
    <property type="term" value="F:zinc ion binding"/>
    <property type="evidence" value="ECO:0007669"/>
    <property type="project" value="UniProtKB-KW"/>
</dbReference>
<dbReference type="AlphaFoldDB" id="A0A2J6T748"/>
<dbReference type="PANTHER" id="PTHR24409">
    <property type="entry name" value="ZINC FINGER PROTEIN 142"/>
    <property type="match status" value="1"/>
</dbReference>
<dbReference type="GO" id="GO:0000981">
    <property type="term" value="F:DNA-binding transcription factor activity, RNA polymerase II-specific"/>
    <property type="evidence" value="ECO:0007669"/>
    <property type="project" value="TreeGrafter"/>
</dbReference>
<evidence type="ECO:0000256" key="3">
    <source>
        <dbReference type="ARBA" id="ARBA00022771"/>
    </source>
</evidence>
<dbReference type="SMART" id="SM00355">
    <property type="entry name" value="ZnF_C2H2"/>
    <property type="match status" value="6"/>
</dbReference>
<reference evidence="7 8" key="1">
    <citation type="submission" date="2016-04" db="EMBL/GenBank/DDBJ databases">
        <title>A degradative enzymes factory behind the ericoid mycorrhizal symbiosis.</title>
        <authorList>
            <consortium name="DOE Joint Genome Institute"/>
            <person name="Martino E."/>
            <person name="Morin E."/>
            <person name="Grelet G."/>
            <person name="Kuo A."/>
            <person name="Kohler A."/>
            <person name="Daghino S."/>
            <person name="Barry K."/>
            <person name="Choi C."/>
            <person name="Cichocki N."/>
            <person name="Clum A."/>
            <person name="Copeland A."/>
            <person name="Hainaut M."/>
            <person name="Haridas S."/>
            <person name="Labutti K."/>
            <person name="Lindquist E."/>
            <person name="Lipzen A."/>
            <person name="Khouja H.-R."/>
            <person name="Murat C."/>
            <person name="Ohm R."/>
            <person name="Olson A."/>
            <person name="Spatafora J."/>
            <person name="Veneault-Fourrey C."/>
            <person name="Henrissat B."/>
            <person name="Grigoriev I."/>
            <person name="Martin F."/>
            <person name="Perotto S."/>
        </authorList>
    </citation>
    <scope>NUCLEOTIDE SEQUENCE [LARGE SCALE GENOMIC DNA]</scope>
    <source>
        <strain evidence="7 8">E</strain>
    </source>
</reference>
<feature type="domain" description="C2H2-type" evidence="6">
    <location>
        <begin position="59"/>
        <end position="88"/>
    </location>
</feature>
<evidence type="ECO:0000256" key="4">
    <source>
        <dbReference type="ARBA" id="ARBA00022833"/>
    </source>
</evidence>
<dbReference type="OrthoDB" id="6077919at2759"/>
<dbReference type="Pfam" id="PF12874">
    <property type="entry name" value="zf-met"/>
    <property type="match status" value="4"/>
</dbReference>
<dbReference type="GO" id="GO:0005634">
    <property type="term" value="C:nucleus"/>
    <property type="evidence" value="ECO:0007669"/>
    <property type="project" value="TreeGrafter"/>
</dbReference>
<dbReference type="PROSITE" id="PS50157">
    <property type="entry name" value="ZINC_FINGER_C2H2_2"/>
    <property type="match status" value="2"/>
</dbReference>
<dbReference type="Gene3D" id="3.30.160.60">
    <property type="entry name" value="Classic Zinc Finger"/>
    <property type="match status" value="2"/>
</dbReference>
<evidence type="ECO:0000259" key="6">
    <source>
        <dbReference type="PROSITE" id="PS50157"/>
    </source>
</evidence>
<evidence type="ECO:0000256" key="5">
    <source>
        <dbReference type="PROSITE-ProRule" id="PRU00042"/>
    </source>
</evidence>
<protein>
    <recommendedName>
        <fullName evidence="6">C2H2-type domain-containing protein</fullName>
    </recommendedName>
</protein>
<keyword evidence="1" id="KW-0479">Metal-binding</keyword>
<proteinExistence type="predicted"/>
<dbReference type="RefSeq" id="XP_024735740.1">
    <property type="nucleotide sequence ID" value="XM_024874914.1"/>
</dbReference>
<dbReference type="GO" id="GO:0000977">
    <property type="term" value="F:RNA polymerase II transcription regulatory region sequence-specific DNA binding"/>
    <property type="evidence" value="ECO:0007669"/>
    <property type="project" value="TreeGrafter"/>
</dbReference>
<organism evidence="7 8">
    <name type="scientific">Hyaloscypha bicolor E</name>
    <dbReference type="NCBI Taxonomy" id="1095630"/>
    <lineage>
        <taxon>Eukaryota</taxon>
        <taxon>Fungi</taxon>
        <taxon>Dikarya</taxon>
        <taxon>Ascomycota</taxon>
        <taxon>Pezizomycotina</taxon>
        <taxon>Leotiomycetes</taxon>
        <taxon>Helotiales</taxon>
        <taxon>Hyaloscyphaceae</taxon>
        <taxon>Hyaloscypha</taxon>
        <taxon>Hyaloscypha bicolor</taxon>
    </lineage>
</organism>
<name>A0A2J6T748_9HELO</name>
<evidence type="ECO:0000313" key="7">
    <source>
        <dbReference type="EMBL" id="PMD58836.1"/>
    </source>
</evidence>
<keyword evidence="2" id="KW-0677">Repeat</keyword>
<dbReference type="PANTHER" id="PTHR24409:SF356">
    <property type="entry name" value="C2H2 FINGER DOMAIN TRANSCRIPTION FACTOR (EUROFUNG)"/>
    <property type="match status" value="1"/>
</dbReference>
<dbReference type="PROSITE" id="PS00028">
    <property type="entry name" value="ZINC_FINGER_C2H2_1"/>
    <property type="match status" value="3"/>
</dbReference>
<dbReference type="EMBL" id="KZ613817">
    <property type="protein sequence ID" value="PMD58836.1"/>
    <property type="molecule type" value="Genomic_DNA"/>
</dbReference>
<dbReference type="SUPFAM" id="SSF57667">
    <property type="entry name" value="beta-beta-alpha zinc fingers"/>
    <property type="match status" value="2"/>
</dbReference>
<dbReference type="InterPro" id="IPR036236">
    <property type="entry name" value="Znf_C2H2_sf"/>
</dbReference>
<dbReference type="Proteomes" id="UP000235371">
    <property type="component" value="Unassembled WGS sequence"/>
</dbReference>
<dbReference type="InParanoid" id="A0A2J6T748"/>